<feature type="compositionally biased region" description="Acidic residues" evidence="8">
    <location>
        <begin position="324"/>
        <end position="335"/>
    </location>
</feature>
<dbReference type="GO" id="GO:0006364">
    <property type="term" value="P:rRNA processing"/>
    <property type="evidence" value="ECO:0007669"/>
    <property type="project" value="UniProtKB-KW"/>
</dbReference>
<dbReference type="GO" id="GO:0005732">
    <property type="term" value="C:sno(s)RNA-containing ribonucleoprotein complex"/>
    <property type="evidence" value="ECO:0007669"/>
    <property type="project" value="UniProtKB-UniRule"/>
</dbReference>
<feature type="region of interest" description="Disordered" evidence="8">
    <location>
        <begin position="274"/>
        <end position="405"/>
    </location>
</feature>
<dbReference type="PANTHER" id="PTHR17039:SF0">
    <property type="entry name" value="U3 SMALL NUCLEOLAR RIBONUCLEOPROTEIN PROTEIN MPP10"/>
    <property type="match status" value="1"/>
</dbReference>
<feature type="compositionally biased region" description="Basic and acidic residues" evidence="8">
    <location>
        <begin position="235"/>
        <end position="251"/>
    </location>
</feature>
<keyword evidence="2 7" id="KW-0690">Ribosome biogenesis</keyword>
<evidence type="ECO:0000256" key="6">
    <source>
        <dbReference type="ARBA" id="ARBA00029455"/>
    </source>
</evidence>
<protein>
    <recommendedName>
        <fullName evidence="7">U3 small nucleolar ribonucleoprotein protein MPP10</fullName>
    </recommendedName>
</protein>
<evidence type="ECO:0000256" key="1">
    <source>
        <dbReference type="ARBA" id="ARBA00004604"/>
    </source>
</evidence>
<dbReference type="Proteomes" id="UP000326877">
    <property type="component" value="Unassembled WGS sequence"/>
</dbReference>
<feature type="region of interest" description="Disordered" evidence="8">
    <location>
        <begin position="727"/>
        <end position="747"/>
    </location>
</feature>
<feature type="region of interest" description="Disordered" evidence="8">
    <location>
        <begin position="670"/>
        <end position="706"/>
    </location>
</feature>
<accession>A0A5N7BTC3</accession>
<evidence type="ECO:0000313" key="9">
    <source>
        <dbReference type="EMBL" id="KAE8385082.1"/>
    </source>
</evidence>
<feature type="region of interest" description="Disordered" evidence="8">
    <location>
        <begin position="166"/>
        <end position="256"/>
    </location>
</feature>
<evidence type="ECO:0000256" key="8">
    <source>
        <dbReference type="SAM" id="MobiDB-lite"/>
    </source>
</evidence>
<comment type="subcellular location">
    <subcellularLocation>
        <location evidence="1 7">Nucleus</location>
        <location evidence="1 7">Nucleolus</location>
    </subcellularLocation>
</comment>
<proteinExistence type="inferred from homology"/>
<feature type="region of interest" description="Disordered" evidence="8">
    <location>
        <begin position="425"/>
        <end position="448"/>
    </location>
</feature>
<evidence type="ECO:0000256" key="3">
    <source>
        <dbReference type="ARBA" id="ARBA00022552"/>
    </source>
</evidence>
<dbReference type="Pfam" id="PF04006">
    <property type="entry name" value="Mpp10"/>
    <property type="match status" value="1"/>
</dbReference>
<feature type="compositionally biased region" description="Basic residues" evidence="8">
    <location>
        <begin position="678"/>
        <end position="688"/>
    </location>
</feature>
<comment type="similarity">
    <text evidence="6 7">Belongs to the MPP10 family.</text>
</comment>
<gene>
    <name evidence="9" type="ORF">BDV23DRAFT_165643</name>
</gene>
<keyword evidence="3 7" id="KW-0698">rRNA processing</keyword>
<reference evidence="9" key="1">
    <citation type="submission" date="2019-04" db="EMBL/GenBank/DDBJ databases">
        <title>Friends and foes A comparative genomics studyof 23 Aspergillus species from section Flavi.</title>
        <authorList>
            <consortium name="DOE Joint Genome Institute"/>
            <person name="Kjaerbolling I."/>
            <person name="Vesth T."/>
            <person name="Frisvad J.C."/>
            <person name="Nybo J.L."/>
            <person name="Theobald S."/>
            <person name="Kildgaard S."/>
            <person name="Isbrandt T."/>
            <person name="Kuo A."/>
            <person name="Sato A."/>
            <person name="Lyhne E.K."/>
            <person name="Kogle M.E."/>
            <person name="Wiebenga A."/>
            <person name="Kun R.S."/>
            <person name="Lubbers R.J."/>
            <person name="Makela M.R."/>
            <person name="Barry K."/>
            <person name="Chovatia M."/>
            <person name="Clum A."/>
            <person name="Daum C."/>
            <person name="Haridas S."/>
            <person name="He G."/>
            <person name="LaButti K."/>
            <person name="Lipzen A."/>
            <person name="Mondo S."/>
            <person name="Riley R."/>
            <person name="Salamov A."/>
            <person name="Simmons B.A."/>
            <person name="Magnuson J.K."/>
            <person name="Henrissat B."/>
            <person name="Mortensen U.H."/>
            <person name="Larsen T.O."/>
            <person name="Devries R.P."/>
            <person name="Grigoriev I.V."/>
            <person name="Machida M."/>
            <person name="Baker S.E."/>
            <person name="Andersen M.R."/>
        </authorList>
    </citation>
    <scope>NUCLEOTIDE SEQUENCE [LARGE SCALE GENOMIC DNA]</scope>
    <source>
        <strain evidence="9">IBT 14317</strain>
    </source>
</reference>
<feature type="compositionally biased region" description="Basic and acidic residues" evidence="8">
    <location>
        <begin position="274"/>
        <end position="284"/>
    </location>
</feature>
<feature type="compositionally biased region" description="Polar residues" evidence="8">
    <location>
        <begin position="337"/>
        <end position="346"/>
    </location>
</feature>
<dbReference type="GO" id="GO:0034457">
    <property type="term" value="C:Mpp10 complex"/>
    <property type="evidence" value="ECO:0007669"/>
    <property type="project" value="UniProtKB-UniRule"/>
</dbReference>
<dbReference type="AlphaFoldDB" id="A0A5N7BTC3"/>
<evidence type="ECO:0000256" key="4">
    <source>
        <dbReference type="ARBA" id="ARBA00023242"/>
    </source>
</evidence>
<dbReference type="PIRSF" id="PIRSF017300">
    <property type="entry name" value="snoRNP_Mpp10"/>
    <property type="match status" value="1"/>
</dbReference>
<dbReference type="PANTHER" id="PTHR17039">
    <property type="entry name" value="U3 SMALL NUCLEOLAR RIBONUCLEOPROTEIN PROTEIN MPP10"/>
    <property type="match status" value="1"/>
</dbReference>
<evidence type="ECO:0000256" key="5">
    <source>
        <dbReference type="ARBA" id="ARBA00023274"/>
    </source>
</evidence>
<keyword evidence="4 7" id="KW-0539">Nucleus</keyword>
<dbReference type="OrthoDB" id="445326at2759"/>
<comment type="function">
    <text evidence="7">Involved in nucleolar processing of pre-18S ribosomal RNA.</text>
</comment>
<organism evidence="9">
    <name type="scientific">Petromyces alliaceus</name>
    <name type="common">Aspergillus alliaceus</name>
    <dbReference type="NCBI Taxonomy" id="209559"/>
    <lineage>
        <taxon>Eukaryota</taxon>
        <taxon>Fungi</taxon>
        <taxon>Dikarya</taxon>
        <taxon>Ascomycota</taxon>
        <taxon>Pezizomycotina</taxon>
        <taxon>Eurotiomycetes</taxon>
        <taxon>Eurotiomycetidae</taxon>
        <taxon>Eurotiales</taxon>
        <taxon>Aspergillaceae</taxon>
        <taxon>Aspergillus</taxon>
        <taxon>Aspergillus subgen. Circumdati</taxon>
    </lineage>
</organism>
<dbReference type="EMBL" id="ML735346">
    <property type="protein sequence ID" value="KAE8385082.1"/>
    <property type="molecule type" value="Genomic_DNA"/>
</dbReference>
<sequence>MAFIYHSLSFPPYLRIPTSFQPNQLYFGLLPPAMKDNHTSRRSRVTGSMADCAETSLSAAFSTPWEFLRPTTKLHDTIIGSAKYFLDPLALSISDTQAARQRQNRKRKRSEADQDYNNEVLQLKQLFTQGFASDQIWEQAFRILDSAGQEIQRDYALSTQDTSHYSPNVSLMHLGDPSFEGEKSDSSEADSYIEGTTDPSDVDDEASLVSELSPGDSLHDALNSQRSNDEISDEGVNHKEVDSDGERRNTYTEDPFGLNDGFFSIDDFNKQAELWERQDTRGGPDYEAESDEEDIDWHADPLTIRSLKRSYSSKEVNKDVRDENMDEADASDEEGPTFNNINLENGSDSDEDDAYAETSHRADWINTSDIKYSDFFAPPPRKSTNKRSRPLPKTQPPTAIHDNDIDRAMADVRRDLFEDEASAEISDAFDSELNAPETQKSTHEKQRARIADEIRRLEAANVAKKEWMLAGEARAAERPVNSLIEEDLEVERIGKPVPVVTAEVSEDIESLVKRRILAREFDEVIRRRPGGTDGHNAHRSRVELESAKSQQSLAELYEADHLRATDPNYVDPKNQKLMREHAEITKLWNEISIQLDTLSNWHYKPKVPQAHINVVTDVATIMMEDARPTAGNTIGNAAALAPQEIYLPGADGKVSGEVVLRNGISISKEEMTREEKSRLRRQHKKQKKSITGNTDQQGGKIAEKRQIVSDLKKGGVKLVGKQGEVTDIHGNKPTGTGVRSGADVLKL</sequence>
<dbReference type="InterPro" id="IPR012173">
    <property type="entry name" value="Mpp10"/>
</dbReference>
<evidence type="ECO:0000256" key="7">
    <source>
        <dbReference type="PIRNR" id="PIRNR017300"/>
    </source>
</evidence>
<dbReference type="GO" id="GO:0032040">
    <property type="term" value="C:small-subunit processome"/>
    <property type="evidence" value="ECO:0007669"/>
    <property type="project" value="TreeGrafter"/>
</dbReference>
<keyword evidence="5 7" id="KW-0687">Ribonucleoprotein</keyword>
<evidence type="ECO:0000256" key="2">
    <source>
        <dbReference type="ARBA" id="ARBA00022517"/>
    </source>
</evidence>
<feature type="compositionally biased region" description="Acidic residues" evidence="8">
    <location>
        <begin position="286"/>
        <end position="295"/>
    </location>
</feature>
<name>A0A5N7BTC3_PETAA</name>